<dbReference type="EMBL" id="BAABCW010000003">
    <property type="protein sequence ID" value="GAA4112364.1"/>
    <property type="molecule type" value="Genomic_DNA"/>
</dbReference>
<accession>A0ABP7XD95</accession>
<keyword evidence="2" id="KW-1185">Reference proteome</keyword>
<name>A0ABP7XD95_9FLAO</name>
<evidence type="ECO:0000313" key="1">
    <source>
        <dbReference type="EMBL" id="GAA4112364.1"/>
    </source>
</evidence>
<comment type="caution">
    <text evidence="1">The sequence shown here is derived from an EMBL/GenBank/DDBJ whole genome shotgun (WGS) entry which is preliminary data.</text>
</comment>
<gene>
    <name evidence="1" type="ORF">GCM10022393_10770</name>
</gene>
<organism evidence="1 2">
    <name type="scientific">Aquimarina addita</name>
    <dbReference type="NCBI Taxonomy" id="870485"/>
    <lineage>
        <taxon>Bacteria</taxon>
        <taxon>Pseudomonadati</taxon>
        <taxon>Bacteroidota</taxon>
        <taxon>Flavobacteriia</taxon>
        <taxon>Flavobacteriales</taxon>
        <taxon>Flavobacteriaceae</taxon>
        <taxon>Aquimarina</taxon>
    </lineage>
</organism>
<proteinExistence type="predicted"/>
<reference evidence="2" key="1">
    <citation type="journal article" date="2019" name="Int. J. Syst. Evol. Microbiol.">
        <title>The Global Catalogue of Microorganisms (GCM) 10K type strain sequencing project: providing services to taxonomists for standard genome sequencing and annotation.</title>
        <authorList>
            <consortium name="The Broad Institute Genomics Platform"/>
            <consortium name="The Broad Institute Genome Sequencing Center for Infectious Disease"/>
            <person name="Wu L."/>
            <person name="Ma J."/>
        </authorList>
    </citation>
    <scope>NUCLEOTIDE SEQUENCE [LARGE SCALE GENOMIC DNA]</scope>
    <source>
        <strain evidence="2">JCM 17106</strain>
    </source>
</reference>
<evidence type="ECO:0000313" key="2">
    <source>
        <dbReference type="Proteomes" id="UP001500459"/>
    </source>
</evidence>
<dbReference type="Gene3D" id="2.40.128.140">
    <property type="entry name" value="Outer membrane protein"/>
    <property type="match status" value="1"/>
</dbReference>
<dbReference type="Proteomes" id="UP001500459">
    <property type="component" value="Unassembled WGS sequence"/>
</dbReference>
<sequence>MNLHGVYWTSLYQNNFFDIYGSMDISLGNIFTYVKPAVNFRLGKFNSVSSSVVYPNAILINKSNKDFF</sequence>
<dbReference type="InterPro" id="IPR037107">
    <property type="entry name" value="Put_OMP_sf"/>
</dbReference>
<protein>
    <submittedName>
        <fullName evidence="1">Uncharacterized protein</fullName>
    </submittedName>
</protein>